<feature type="region of interest" description="Disordered" evidence="6">
    <location>
        <begin position="114"/>
        <end position="157"/>
    </location>
</feature>
<organism evidence="9 10">
    <name type="scientific">Roseateles flavus</name>
    <dbReference type="NCBI Taxonomy" id="3149041"/>
    <lineage>
        <taxon>Bacteria</taxon>
        <taxon>Pseudomonadati</taxon>
        <taxon>Pseudomonadota</taxon>
        <taxon>Betaproteobacteria</taxon>
        <taxon>Burkholderiales</taxon>
        <taxon>Sphaerotilaceae</taxon>
        <taxon>Roseateles</taxon>
    </lineage>
</organism>
<feature type="transmembrane region" description="Helical" evidence="7">
    <location>
        <begin position="191"/>
        <end position="213"/>
    </location>
</feature>
<dbReference type="Proteomes" id="UP001462640">
    <property type="component" value="Unassembled WGS sequence"/>
</dbReference>
<evidence type="ECO:0000256" key="7">
    <source>
        <dbReference type="SAM" id="Phobius"/>
    </source>
</evidence>
<evidence type="ECO:0000256" key="6">
    <source>
        <dbReference type="SAM" id="MobiDB-lite"/>
    </source>
</evidence>
<reference evidence="9 10" key="1">
    <citation type="submission" date="2024-05" db="EMBL/GenBank/DDBJ databases">
        <title>Roseateles sp. 2.12 16S ribosomal RNA gene Genome sequencing and assembly.</title>
        <authorList>
            <person name="Woo H."/>
        </authorList>
    </citation>
    <scope>NUCLEOTIDE SEQUENCE [LARGE SCALE GENOMIC DNA]</scope>
    <source>
        <strain evidence="9 10">2.12</strain>
    </source>
</reference>
<protein>
    <submittedName>
        <fullName evidence="9">RDD family protein</fullName>
    </submittedName>
</protein>
<feature type="compositionally biased region" description="Low complexity" evidence="6">
    <location>
        <begin position="145"/>
        <end position="154"/>
    </location>
</feature>
<evidence type="ECO:0000313" key="10">
    <source>
        <dbReference type="Proteomes" id="UP001462640"/>
    </source>
</evidence>
<sequence>MRLRLPALIQPSPRRDWVTPEDVNVSPSLLGHALARPAQRAWAMALDLALIGLASSLGNWMLLGSVALAAWLQIRRRDARRPPSPLWWLAVALLLALGLRGLWVDLREAVEDKPRATRPAASAPAEDPPEEDEARADATAPPPSAASAASAASPESRRIAELESQIRRLRQSEEAARAHSGFQPRQWLDEALGAVGLRFSLAIVYFTLLPVLWPGQTVGKRLMGLKVAELSGKPMTLMRSFSRYGGYLASMGTGGMGFAQLAWDANRQALQDKAAHTVVLDLRRTDRLPLSAEAAEPPAPTLDDPSTAPRPESAP</sequence>
<evidence type="ECO:0000313" key="9">
    <source>
        <dbReference type="EMBL" id="MEO3715208.1"/>
    </source>
</evidence>
<dbReference type="Pfam" id="PF06271">
    <property type="entry name" value="RDD"/>
    <property type="match status" value="1"/>
</dbReference>
<evidence type="ECO:0000259" key="8">
    <source>
        <dbReference type="Pfam" id="PF06271"/>
    </source>
</evidence>
<keyword evidence="4 7" id="KW-1133">Transmembrane helix</keyword>
<evidence type="ECO:0000256" key="1">
    <source>
        <dbReference type="ARBA" id="ARBA00004651"/>
    </source>
</evidence>
<accession>A0ABV0GJH3</accession>
<feature type="transmembrane region" description="Helical" evidence="7">
    <location>
        <begin position="86"/>
        <end position="103"/>
    </location>
</feature>
<dbReference type="RefSeq" id="WP_347612520.1">
    <property type="nucleotide sequence ID" value="NZ_JBDPZC010000012.1"/>
</dbReference>
<dbReference type="InterPro" id="IPR051791">
    <property type="entry name" value="Pra-immunoreactive"/>
</dbReference>
<proteinExistence type="predicted"/>
<evidence type="ECO:0000256" key="3">
    <source>
        <dbReference type="ARBA" id="ARBA00022692"/>
    </source>
</evidence>
<evidence type="ECO:0000256" key="2">
    <source>
        <dbReference type="ARBA" id="ARBA00022475"/>
    </source>
</evidence>
<keyword evidence="10" id="KW-1185">Reference proteome</keyword>
<gene>
    <name evidence="9" type="ORF">ABDJ40_20770</name>
</gene>
<evidence type="ECO:0000256" key="5">
    <source>
        <dbReference type="ARBA" id="ARBA00023136"/>
    </source>
</evidence>
<feature type="domain" description="RDD" evidence="8">
    <location>
        <begin position="196"/>
        <end position="275"/>
    </location>
</feature>
<comment type="subcellular location">
    <subcellularLocation>
        <location evidence="1">Cell membrane</location>
        <topology evidence="1">Multi-pass membrane protein</topology>
    </subcellularLocation>
</comment>
<name>A0ABV0GJH3_9BURK</name>
<keyword evidence="3 7" id="KW-0812">Transmembrane</keyword>
<feature type="region of interest" description="Disordered" evidence="6">
    <location>
        <begin position="289"/>
        <end position="315"/>
    </location>
</feature>
<dbReference type="PANTHER" id="PTHR36115">
    <property type="entry name" value="PROLINE-RICH ANTIGEN HOMOLOG-RELATED"/>
    <property type="match status" value="1"/>
</dbReference>
<dbReference type="EMBL" id="JBDPZC010000012">
    <property type="protein sequence ID" value="MEO3715208.1"/>
    <property type="molecule type" value="Genomic_DNA"/>
</dbReference>
<keyword evidence="5 7" id="KW-0472">Membrane</keyword>
<keyword evidence="2" id="KW-1003">Cell membrane</keyword>
<feature type="transmembrane region" description="Helical" evidence="7">
    <location>
        <begin position="48"/>
        <end position="74"/>
    </location>
</feature>
<dbReference type="PANTHER" id="PTHR36115:SF6">
    <property type="entry name" value="PROLINE-RICH ANTIGEN HOMOLOG"/>
    <property type="match status" value="1"/>
</dbReference>
<comment type="caution">
    <text evidence="9">The sequence shown here is derived from an EMBL/GenBank/DDBJ whole genome shotgun (WGS) entry which is preliminary data.</text>
</comment>
<evidence type="ECO:0000256" key="4">
    <source>
        <dbReference type="ARBA" id="ARBA00022989"/>
    </source>
</evidence>
<dbReference type="InterPro" id="IPR010432">
    <property type="entry name" value="RDD"/>
</dbReference>